<dbReference type="GeneID" id="100280103"/>
<dbReference type="PANTHER" id="PTHR31744:SF65">
    <property type="entry name" value="TRANSCRIPTION FACTOR JUNGBRUNNEN 1"/>
    <property type="match status" value="1"/>
</dbReference>
<evidence type="ECO:0000259" key="6">
    <source>
        <dbReference type="PROSITE" id="PS51005"/>
    </source>
</evidence>
<protein>
    <recommendedName>
        <fullName evidence="6">NAC domain-containing protein</fullName>
    </recommendedName>
</protein>
<feature type="compositionally biased region" description="Low complexity" evidence="5">
    <location>
        <begin position="328"/>
        <end position="355"/>
    </location>
</feature>
<feature type="compositionally biased region" description="Basic and acidic residues" evidence="5">
    <location>
        <begin position="376"/>
        <end position="386"/>
    </location>
</feature>
<evidence type="ECO:0000313" key="8">
    <source>
        <dbReference type="Proteomes" id="UP000007305"/>
    </source>
</evidence>
<reference evidence="8" key="1">
    <citation type="submission" date="2015-12" db="EMBL/GenBank/DDBJ databases">
        <title>Update maize B73 reference genome by single molecule sequencing technologies.</title>
        <authorList>
            <consortium name="Maize Genome Sequencing Project"/>
            <person name="Ware D."/>
        </authorList>
    </citation>
    <scope>NUCLEOTIDE SEQUENCE [LARGE SCALE GENOMIC DNA]</scope>
    <source>
        <strain evidence="8">cv. B73</strain>
    </source>
</reference>
<feature type="region of interest" description="Disordered" evidence="5">
    <location>
        <begin position="286"/>
        <end position="388"/>
    </location>
</feature>
<keyword evidence="2" id="KW-0238">DNA-binding</keyword>
<dbReference type="GO" id="GO:0003677">
    <property type="term" value="F:DNA binding"/>
    <property type="evidence" value="ECO:0007669"/>
    <property type="project" value="UniProtKB-KW"/>
</dbReference>
<keyword evidence="1" id="KW-0805">Transcription regulation</keyword>
<evidence type="ECO:0000256" key="1">
    <source>
        <dbReference type="ARBA" id="ARBA00023015"/>
    </source>
</evidence>
<evidence type="ECO:0000256" key="5">
    <source>
        <dbReference type="SAM" id="MobiDB-lite"/>
    </source>
</evidence>
<dbReference type="InterPro" id="IPR036093">
    <property type="entry name" value="NAC_dom_sf"/>
</dbReference>
<dbReference type="InParanoid" id="A0A804M4X9"/>
<dbReference type="PANTHER" id="PTHR31744">
    <property type="entry name" value="PROTEIN CUP-SHAPED COTYLEDON 2-RELATED"/>
    <property type="match status" value="1"/>
</dbReference>
<evidence type="ECO:0000256" key="3">
    <source>
        <dbReference type="ARBA" id="ARBA00023163"/>
    </source>
</evidence>
<keyword evidence="8" id="KW-1185">Reference proteome</keyword>
<dbReference type="SUPFAM" id="SSF101941">
    <property type="entry name" value="NAC domain"/>
    <property type="match status" value="1"/>
</dbReference>
<evidence type="ECO:0000256" key="4">
    <source>
        <dbReference type="ARBA" id="ARBA00023242"/>
    </source>
</evidence>
<dbReference type="InterPro" id="IPR003441">
    <property type="entry name" value="NAC-dom"/>
</dbReference>
<evidence type="ECO:0000256" key="2">
    <source>
        <dbReference type="ARBA" id="ARBA00023125"/>
    </source>
</evidence>
<keyword evidence="4" id="KW-0539">Nucleus</keyword>
<dbReference type="PROSITE" id="PS51005">
    <property type="entry name" value="NAC"/>
    <property type="match status" value="1"/>
</dbReference>
<dbReference type="RefSeq" id="XP_008673113.1">
    <property type="nucleotide sequence ID" value="XM_008674891.4"/>
</dbReference>
<dbReference type="GO" id="GO:0006355">
    <property type="term" value="P:regulation of DNA-templated transcription"/>
    <property type="evidence" value="ECO:0007669"/>
    <property type="project" value="InterPro"/>
</dbReference>
<gene>
    <name evidence="7" type="primary">LOC100280103</name>
</gene>
<feature type="domain" description="NAC" evidence="6">
    <location>
        <begin position="40"/>
        <end position="197"/>
    </location>
</feature>
<dbReference type="Pfam" id="PF02365">
    <property type="entry name" value="NAM"/>
    <property type="match status" value="1"/>
</dbReference>
<organism evidence="7 8">
    <name type="scientific">Zea mays</name>
    <name type="common">Maize</name>
    <dbReference type="NCBI Taxonomy" id="4577"/>
    <lineage>
        <taxon>Eukaryota</taxon>
        <taxon>Viridiplantae</taxon>
        <taxon>Streptophyta</taxon>
        <taxon>Embryophyta</taxon>
        <taxon>Tracheophyta</taxon>
        <taxon>Spermatophyta</taxon>
        <taxon>Magnoliopsida</taxon>
        <taxon>Liliopsida</taxon>
        <taxon>Poales</taxon>
        <taxon>Poaceae</taxon>
        <taxon>PACMAD clade</taxon>
        <taxon>Panicoideae</taxon>
        <taxon>Andropogonodae</taxon>
        <taxon>Andropogoneae</taxon>
        <taxon>Tripsacinae</taxon>
        <taxon>Zea</taxon>
    </lineage>
</organism>
<reference evidence="7" key="3">
    <citation type="submission" date="2021-05" db="UniProtKB">
        <authorList>
            <consortium name="EnsemblPlants"/>
        </authorList>
    </citation>
    <scope>IDENTIFICATION</scope>
    <source>
        <strain evidence="7">cv. B73</strain>
    </source>
</reference>
<evidence type="ECO:0000313" key="7">
    <source>
        <dbReference type="EnsemblPlants" id="Zm00001eb059350_P002"/>
    </source>
</evidence>
<dbReference type="AlphaFoldDB" id="A0A804M4X9"/>
<keyword evidence="3" id="KW-0804">Transcription</keyword>
<name>A0A804M4X9_MAIZE</name>
<dbReference type="Gene3D" id="2.170.150.80">
    <property type="entry name" value="NAC domain"/>
    <property type="match status" value="1"/>
</dbReference>
<dbReference type="OrthoDB" id="1883668at2759"/>
<dbReference type="Proteomes" id="UP000007305">
    <property type="component" value="Chromosome 1"/>
</dbReference>
<sequence length="424" mass="48072">MVVKEFGREVVMSMDKVKRGGEALMAAGAGAGDEEKDDAVLPGFRFHPTDEELVTFYLRRKVARKPLSMEIIKEMDIYKHDPWDLPKASTAAGGEKEWYFFCLRGRKYRNSIRPNRVTGSGFWKATGIDRHIYPATANPVESVSVGLKKSLVYYRGSAGKGTKTDWMMHEFRLPPAAASPSPTPTSMQEAVSEIHSTLTSIPPIQFTVSPHDSMHFRHECMACRLQFHFHQREFVGFHQIKIMFWKKNAGGVDHLQDLQEEHRLQEAAAAAGVEAAAAVQLQHGELRVRRRRRRGRVHEPLPAGAGHGHGHRSSDRRHAERRRRRQCHWQQQQQFLQGQGERARRPAIPLPRAVAEPLPRRASSRAEAAAPGPVGDGHRVPSERRPERRHRCRCRCERVLQGRVLLGRDREVHGGQRSNGASRL</sequence>
<proteinExistence type="predicted"/>
<reference evidence="7" key="2">
    <citation type="submission" date="2019-07" db="EMBL/GenBank/DDBJ databases">
        <authorList>
            <person name="Seetharam A."/>
            <person name="Woodhouse M."/>
            <person name="Cannon E."/>
        </authorList>
    </citation>
    <scope>NUCLEOTIDE SEQUENCE [LARGE SCALE GENOMIC DNA]</scope>
    <source>
        <strain evidence="7">cv. B73</strain>
    </source>
</reference>
<dbReference type="Gramene" id="Zm00001eb059350_T002">
    <property type="protein sequence ID" value="Zm00001eb059350_P002"/>
    <property type="gene ID" value="Zm00001eb059350"/>
</dbReference>
<accession>A0A804M4X9</accession>
<dbReference type="EnsemblPlants" id="Zm00001eb059350_T002">
    <property type="protein sequence ID" value="Zm00001eb059350_P002"/>
    <property type="gene ID" value="Zm00001eb059350"/>
</dbReference>